<evidence type="ECO:0000313" key="4">
    <source>
        <dbReference type="EMBL" id="CUO77127.1"/>
    </source>
</evidence>
<sequence>MHSKESAAVTTASPAKRISTRDLALAGMIAAILTIISQISIPMPTGVPITIQVFGIALVSVVFGWRLGLLGTLSYILLGAVGLPIFANFRGGFSVLVDFTGGYIWSWPLMSVLCGLRFKTASRQMGAVLSYLFPLIGLAVNEAAGGLQWAFLAGDMSVGGVFVYSMTAFVPKDIVLTILAVVLGTQMRRLLIRAGFLTT</sequence>
<dbReference type="RefSeq" id="WP_055657713.1">
    <property type="nucleotide sequence ID" value="NZ_CABIXC010000011.1"/>
</dbReference>
<feature type="transmembrane region" description="Helical" evidence="3">
    <location>
        <begin position="72"/>
        <end position="89"/>
    </location>
</feature>
<dbReference type="PANTHER" id="PTHR34295">
    <property type="entry name" value="BIOTIN TRANSPORTER BIOY"/>
    <property type="match status" value="1"/>
</dbReference>
<evidence type="ECO:0000256" key="1">
    <source>
        <dbReference type="ARBA" id="ARBA00010692"/>
    </source>
</evidence>
<dbReference type="Pfam" id="PF02632">
    <property type="entry name" value="BioY"/>
    <property type="match status" value="1"/>
</dbReference>
<dbReference type="Proteomes" id="UP000095651">
    <property type="component" value="Unassembled WGS sequence"/>
</dbReference>
<proteinExistence type="inferred from homology"/>
<comment type="subcellular location">
    <subcellularLocation>
        <location evidence="2">Cell membrane</location>
        <topology evidence="2">Multi-pass membrane protein</topology>
    </subcellularLocation>
</comment>
<keyword evidence="2" id="KW-1003">Cell membrane</keyword>
<dbReference type="EMBL" id="CYZE01000011">
    <property type="protein sequence ID" value="CUO77127.1"/>
    <property type="molecule type" value="Genomic_DNA"/>
</dbReference>
<dbReference type="InterPro" id="IPR003784">
    <property type="entry name" value="BioY"/>
</dbReference>
<keyword evidence="2 3" id="KW-0472">Membrane</keyword>
<dbReference type="Gene3D" id="1.10.1760.20">
    <property type="match status" value="1"/>
</dbReference>
<feature type="transmembrane region" description="Helical" evidence="3">
    <location>
        <begin position="161"/>
        <end position="183"/>
    </location>
</feature>
<dbReference type="PIRSF" id="PIRSF016661">
    <property type="entry name" value="BioY"/>
    <property type="match status" value="1"/>
</dbReference>
<reference evidence="4 5" key="1">
    <citation type="submission" date="2015-09" db="EMBL/GenBank/DDBJ databases">
        <authorList>
            <consortium name="Pathogen Informatics"/>
        </authorList>
    </citation>
    <scope>NUCLEOTIDE SEQUENCE [LARGE SCALE GENOMIC DNA]</scope>
    <source>
        <strain evidence="4 5">2789STDY5608850</strain>
    </source>
</reference>
<keyword evidence="3" id="KW-1133">Transmembrane helix</keyword>
<feature type="transmembrane region" description="Helical" evidence="3">
    <location>
        <begin position="128"/>
        <end position="149"/>
    </location>
</feature>
<gene>
    <name evidence="4" type="primary">bioY_3</name>
    <name evidence="4" type="ORF">ERS852407_03909</name>
</gene>
<name>A0A174HUX8_9FIRM</name>
<protein>
    <recommendedName>
        <fullName evidence="2">Biotin transporter</fullName>
    </recommendedName>
</protein>
<evidence type="ECO:0000256" key="2">
    <source>
        <dbReference type="PIRNR" id="PIRNR016661"/>
    </source>
</evidence>
<dbReference type="PANTHER" id="PTHR34295:SF1">
    <property type="entry name" value="BIOTIN TRANSPORTER BIOY"/>
    <property type="match status" value="1"/>
</dbReference>
<organism evidence="4 5">
    <name type="scientific">Hungatella hathewayi</name>
    <dbReference type="NCBI Taxonomy" id="154046"/>
    <lineage>
        <taxon>Bacteria</taxon>
        <taxon>Bacillati</taxon>
        <taxon>Bacillota</taxon>
        <taxon>Clostridia</taxon>
        <taxon>Lachnospirales</taxon>
        <taxon>Lachnospiraceae</taxon>
        <taxon>Hungatella</taxon>
    </lineage>
</organism>
<evidence type="ECO:0000256" key="3">
    <source>
        <dbReference type="SAM" id="Phobius"/>
    </source>
</evidence>
<dbReference type="GO" id="GO:0015225">
    <property type="term" value="F:biotin transmembrane transporter activity"/>
    <property type="evidence" value="ECO:0007669"/>
    <property type="project" value="UniProtKB-UniRule"/>
</dbReference>
<comment type="similarity">
    <text evidence="1 2">Belongs to the BioY family.</text>
</comment>
<accession>A0A174HUX8</accession>
<dbReference type="AlphaFoldDB" id="A0A174HUX8"/>
<dbReference type="GO" id="GO:0005886">
    <property type="term" value="C:plasma membrane"/>
    <property type="evidence" value="ECO:0007669"/>
    <property type="project" value="UniProtKB-SubCell"/>
</dbReference>
<evidence type="ECO:0000313" key="5">
    <source>
        <dbReference type="Proteomes" id="UP000095651"/>
    </source>
</evidence>
<keyword evidence="2" id="KW-0813">Transport</keyword>
<keyword evidence="3" id="KW-0812">Transmembrane</keyword>
<feature type="transmembrane region" description="Helical" evidence="3">
    <location>
        <begin position="47"/>
        <end position="65"/>
    </location>
</feature>
<feature type="transmembrane region" description="Helical" evidence="3">
    <location>
        <begin position="95"/>
        <end position="116"/>
    </location>
</feature>
<feature type="transmembrane region" description="Helical" evidence="3">
    <location>
        <begin position="23"/>
        <end position="41"/>
    </location>
</feature>